<feature type="transmembrane region" description="Helical" evidence="8">
    <location>
        <begin position="21"/>
        <end position="48"/>
    </location>
</feature>
<dbReference type="InterPro" id="IPR052017">
    <property type="entry name" value="TSUP"/>
</dbReference>
<keyword evidence="7 8" id="KW-0472">Membrane</keyword>
<feature type="transmembrane region" description="Helical" evidence="8">
    <location>
        <begin position="88"/>
        <end position="108"/>
    </location>
</feature>
<keyword evidence="6 8" id="KW-1133">Transmembrane helix</keyword>
<dbReference type="Proteomes" id="UP000474957">
    <property type="component" value="Unassembled WGS sequence"/>
</dbReference>
<gene>
    <name evidence="9" type="ORF">GE300_04905</name>
</gene>
<feature type="transmembrane region" description="Helical" evidence="8">
    <location>
        <begin position="185"/>
        <end position="204"/>
    </location>
</feature>
<dbReference type="PANTHER" id="PTHR30269:SF37">
    <property type="entry name" value="MEMBRANE TRANSPORTER PROTEIN"/>
    <property type="match status" value="1"/>
</dbReference>
<evidence type="ECO:0000256" key="5">
    <source>
        <dbReference type="ARBA" id="ARBA00022692"/>
    </source>
</evidence>
<comment type="subcellular location">
    <subcellularLocation>
        <location evidence="1 8">Cell membrane</location>
        <topology evidence="1 8">Multi-pass membrane protein</topology>
    </subcellularLocation>
</comment>
<comment type="caution">
    <text evidence="9">The sequence shown here is derived from an EMBL/GenBank/DDBJ whole genome shotgun (WGS) entry which is preliminary data.</text>
</comment>
<reference evidence="9 10" key="1">
    <citation type="submission" date="2019-10" db="EMBL/GenBank/DDBJ databases">
        <title>Cognatihalovulum marinum gen. nov. sp. nov., a new member of the family Rhodobacteraceae isolated from deep seawater of the Northwest Indian Ocean.</title>
        <authorList>
            <person name="Ruan C."/>
            <person name="Wang J."/>
            <person name="Zheng X."/>
            <person name="Song L."/>
            <person name="Zhu Y."/>
            <person name="Huang Y."/>
            <person name="Lu Z."/>
            <person name="Du W."/>
            <person name="Huang L."/>
            <person name="Dai X."/>
        </authorList>
    </citation>
    <scope>NUCLEOTIDE SEQUENCE [LARGE SCALE GENOMIC DNA]</scope>
    <source>
        <strain evidence="9 10">2CG4</strain>
    </source>
</reference>
<keyword evidence="4 8" id="KW-1003">Cell membrane</keyword>
<accession>A0A6L5YX92</accession>
<name>A0A6L5YX92_9RHOB</name>
<dbReference type="EMBL" id="WIND01000002">
    <property type="protein sequence ID" value="MSU88963.1"/>
    <property type="molecule type" value="Genomic_DNA"/>
</dbReference>
<dbReference type="Pfam" id="PF01925">
    <property type="entry name" value="TauE"/>
    <property type="match status" value="1"/>
</dbReference>
<proteinExistence type="inferred from homology"/>
<sequence>MPEPLAPALVSALVSALDQPGLWWLALTIFVAGVVRGFTGFGTALIYLPIAGIFLPPAAAILSLVVLGLGSAIVLIPKAWPQAERGDVAVLTLGAVAAMPLGVALLVLLDDATVRWTIAAVAAVTLALLLSGRRYRGRIGRAGQAAVGAMSGLVGGATGLTGPVTILFYLGSADRRAATVRANTILFLALMDIALIANILLAGLGGAQPIWLGLVLMPAYMCGAQAGQMLFRPGRERVYRAAACAVIALAIATGLPVFD</sequence>
<evidence type="ECO:0000313" key="10">
    <source>
        <dbReference type="Proteomes" id="UP000474957"/>
    </source>
</evidence>
<feature type="transmembrane region" description="Helical" evidence="8">
    <location>
        <begin position="238"/>
        <end position="258"/>
    </location>
</feature>
<evidence type="ECO:0000313" key="9">
    <source>
        <dbReference type="EMBL" id="MSU88963.1"/>
    </source>
</evidence>
<evidence type="ECO:0000256" key="6">
    <source>
        <dbReference type="ARBA" id="ARBA00022989"/>
    </source>
</evidence>
<organism evidence="9 10">
    <name type="scientific">Halovulum marinum</name>
    <dbReference type="NCBI Taxonomy" id="2662447"/>
    <lineage>
        <taxon>Bacteria</taxon>
        <taxon>Pseudomonadati</taxon>
        <taxon>Pseudomonadota</taxon>
        <taxon>Alphaproteobacteria</taxon>
        <taxon>Rhodobacterales</taxon>
        <taxon>Paracoccaceae</taxon>
        <taxon>Halovulum</taxon>
    </lineage>
</organism>
<dbReference type="InterPro" id="IPR002781">
    <property type="entry name" value="TM_pro_TauE-like"/>
</dbReference>
<keyword evidence="10" id="KW-1185">Reference proteome</keyword>
<dbReference type="PANTHER" id="PTHR30269">
    <property type="entry name" value="TRANSMEMBRANE PROTEIN YFCA"/>
    <property type="match status" value="1"/>
</dbReference>
<evidence type="ECO:0000256" key="3">
    <source>
        <dbReference type="ARBA" id="ARBA00022448"/>
    </source>
</evidence>
<dbReference type="AlphaFoldDB" id="A0A6L5YX92"/>
<feature type="transmembrane region" description="Helical" evidence="8">
    <location>
        <begin position="114"/>
        <end position="131"/>
    </location>
</feature>
<evidence type="ECO:0000256" key="7">
    <source>
        <dbReference type="ARBA" id="ARBA00023136"/>
    </source>
</evidence>
<evidence type="ECO:0000256" key="4">
    <source>
        <dbReference type="ARBA" id="ARBA00022475"/>
    </source>
</evidence>
<comment type="similarity">
    <text evidence="2 8">Belongs to the 4-toluene sulfonate uptake permease (TSUP) (TC 2.A.102) family.</text>
</comment>
<evidence type="ECO:0000256" key="2">
    <source>
        <dbReference type="ARBA" id="ARBA00009142"/>
    </source>
</evidence>
<keyword evidence="5 8" id="KW-0812">Transmembrane</keyword>
<protein>
    <recommendedName>
        <fullName evidence="8">Probable membrane transporter protein</fullName>
    </recommendedName>
</protein>
<feature type="transmembrane region" description="Helical" evidence="8">
    <location>
        <begin position="210"/>
        <end position="231"/>
    </location>
</feature>
<feature type="transmembrane region" description="Helical" evidence="8">
    <location>
        <begin position="54"/>
        <end position="76"/>
    </location>
</feature>
<keyword evidence="3" id="KW-0813">Transport</keyword>
<evidence type="ECO:0000256" key="8">
    <source>
        <dbReference type="RuleBase" id="RU363041"/>
    </source>
</evidence>
<dbReference type="RefSeq" id="WP_154445428.1">
    <property type="nucleotide sequence ID" value="NZ_WIND01000002.1"/>
</dbReference>
<dbReference type="GO" id="GO:0005886">
    <property type="term" value="C:plasma membrane"/>
    <property type="evidence" value="ECO:0007669"/>
    <property type="project" value="UniProtKB-SubCell"/>
</dbReference>
<evidence type="ECO:0000256" key="1">
    <source>
        <dbReference type="ARBA" id="ARBA00004651"/>
    </source>
</evidence>